<name>A0A164JFL4_9CRUS</name>
<protein>
    <submittedName>
        <fullName evidence="1">Uncharacterized protein</fullName>
    </submittedName>
</protein>
<proteinExistence type="predicted"/>
<sequence length="41" mass="4544">MSTTVWDRPFKRSLIVTKAINNMAFSDSTLVVISPFLDGGQ</sequence>
<accession>A0A164JFL4</accession>
<gene>
    <name evidence="1" type="ORF">APZ42_000720</name>
</gene>
<reference evidence="1 2" key="1">
    <citation type="submission" date="2016-03" db="EMBL/GenBank/DDBJ databases">
        <title>EvidentialGene: Evidence-directed Construction of Genes on Genomes.</title>
        <authorList>
            <person name="Gilbert D.G."/>
            <person name="Choi J.-H."/>
            <person name="Mockaitis K."/>
            <person name="Colbourne J."/>
            <person name="Pfrender M."/>
        </authorList>
    </citation>
    <scope>NUCLEOTIDE SEQUENCE [LARGE SCALE GENOMIC DNA]</scope>
    <source>
        <strain evidence="1 2">Xinb3</strain>
        <tissue evidence="1">Complete organism</tissue>
    </source>
</reference>
<dbReference type="Proteomes" id="UP000076858">
    <property type="component" value="Unassembled WGS sequence"/>
</dbReference>
<dbReference type="EMBL" id="LRGB01004754">
    <property type="protein sequence ID" value="KZS02295.1"/>
    <property type="molecule type" value="Genomic_DNA"/>
</dbReference>
<evidence type="ECO:0000313" key="1">
    <source>
        <dbReference type="EMBL" id="KZS02295.1"/>
    </source>
</evidence>
<comment type="caution">
    <text evidence="1">The sequence shown here is derived from an EMBL/GenBank/DDBJ whole genome shotgun (WGS) entry which is preliminary data.</text>
</comment>
<keyword evidence="2" id="KW-1185">Reference proteome</keyword>
<evidence type="ECO:0000313" key="2">
    <source>
        <dbReference type="Proteomes" id="UP000076858"/>
    </source>
</evidence>
<organism evidence="1 2">
    <name type="scientific">Daphnia magna</name>
    <dbReference type="NCBI Taxonomy" id="35525"/>
    <lineage>
        <taxon>Eukaryota</taxon>
        <taxon>Metazoa</taxon>
        <taxon>Ecdysozoa</taxon>
        <taxon>Arthropoda</taxon>
        <taxon>Crustacea</taxon>
        <taxon>Branchiopoda</taxon>
        <taxon>Diplostraca</taxon>
        <taxon>Cladocera</taxon>
        <taxon>Anomopoda</taxon>
        <taxon>Daphniidae</taxon>
        <taxon>Daphnia</taxon>
    </lineage>
</organism>
<dbReference type="AlphaFoldDB" id="A0A164JFL4"/>